<reference evidence="7 8" key="1">
    <citation type="submission" date="2006-07" db="EMBL/GenBank/DDBJ databases">
        <title>Annotation of the draft genome assembly of Chlorobium ferroxidans DSM 13031.</title>
        <authorList>
            <consortium name="US DOE Joint Genome Institute (JGI-ORNL)"/>
            <person name="Larimer F."/>
            <person name="Land M."/>
            <person name="Hauser L."/>
        </authorList>
    </citation>
    <scope>NUCLEOTIDE SEQUENCE [LARGE SCALE GENOMIC DNA]</scope>
    <source>
        <strain evidence="7 8">DSM 13031</strain>
    </source>
</reference>
<keyword evidence="2 5" id="KW-0812">Transmembrane</keyword>
<evidence type="ECO:0000256" key="5">
    <source>
        <dbReference type="SAM" id="Phobius"/>
    </source>
</evidence>
<proteinExistence type="predicted"/>
<evidence type="ECO:0000313" key="7">
    <source>
        <dbReference type="EMBL" id="EAT58820.1"/>
    </source>
</evidence>
<dbReference type="PANTHER" id="PTHR30414:SF0">
    <property type="entry name" value="MINICONDUCTANCE MECHANOSENSITIVE CHANNEL YBDG"/>
    <property type="match status" value="1"/>
</dbReference>
<sequence length="421" mass="47257">MTSLIRLLLKYGIASDFSVLAATIIAGVLALLVITLVFVLTDRIISRLINHLASRTSTRLDDLLVKHNVFTGLFRLIPPVLIHLFSEPVLVYYPATVLLVKDFAVLSMIVVVVVVIFSLLDALLEFFSEFSTESRVPVKSFVQVTKSLAVSIALVVVVSKLMGKSPLVFLGGLGAFTAVLLLIFKNSILGFVAGIQLSSNNLVRVGDWIDMPKYEADGEVTDISLVTVSVQNWDKTISTIPAYALISEGFRNWRGMNESGGRRIKRSLNIDMTSIRFCDDAMLVRLEHIQLLREYLDKKTAEIDTYNRRDEIDDRFEVNERRLTNIGIFRAYLSAYLHHHPKVNASMSLIIRYLEPTSNGLPIEILVFSCEKEWAAFEQVQADILDHIIAVLSYFDLRIFQYPGSYAVGKSARNPVQPVQE</sequence>
<feature type="transmembrane region" description="Helical" evidence="5">
    <location>
        <begin position="167"/>
        <end position="184"/>
    </location>
</feature>
<dbReference type="InterPro" id="IPR006685">
    <property type="entry name" value="MscS_channel_2nd"/>
</dbReference>
<keyword evidence="8" id="KW-1185">Reference proteome</keyword>
<feature type="transmembrane region" description="Helical" evidence="5">
    <location>
        <begin position="105"/>
        <end position="128"/>
    </location>
</feature>
<keyword evidence="4 5" id="KW-0472">Membrane</keyword>
<evidence type="ECO:0000256" key="4">
    <source>
        <dbReference type="ARBA" id="ARBA00023136"/>
    </source>
</evidence>
<evidence type="ECO:0000256" key="3">
    <source>
        <dbReference type="ARBA" id="ARBA00022989"/>
    </source>
</evidence>
<dbReference type="InterPro" id="IPR030192">
    <property type="entry name" value="YbdG"/>
</dbReference>
<dbReference type="GO" id="GO:0071470">
    <property type="term" value="P:cellular response to osmotic stress"/>
    <property type="evidence" value="ECO:0007669"/>
    <property type="project" value="InterPro"/>
</dbReference>
<gene>
    <name evidence="7" type="ORF">CferDRAFT_0794</name>
</gene>
<comment type="caution">
    <text evidence="7">The sequence shown here is derived from an EMBL/GenBank/DDBJ whole genome shotgun (WGS) entry which is preliminary data.</text>
</comment>
<feature type="transmembrane region" description="Helical" evidence="5">
    <location>
        <begin position="20"/>
        <end position="42"/>
    </location>
</feature>
<dbReference type="AlphaFoldDB" id="Q0YR89"/>
<feature type="domain" description="Mechanosensitive ion channel MscS" evidence="6">
    <location>
        <begin position="186"/>
        <end position="254"/>
    </location>
</feature>
<dbReference type="InterPro" id="IPR010920">
    <property type="entry name" value="LSM_dom_sf"/>
</dbReference>
<evidence type="ECO:0000256" key="2">
    <source>
        <dbReference type="ARBA" id="ARBA00022692"/>
    </source>
</evidence>
<dbReference type="EMBL" id="AASE01000012">
    <property type="protein sequence ID" value="EAT58820.1"/>
    <property type="molecule type" value="Genomic_DNA"/>
</dbReference>
<protein>
    <submittedName>
        <fullName evidence="7">MscS Mechanosensitive ion channel</fullName>
    </submittedName>
</protein>
<dbReference type="Gene3D" id="2.30.30.60">
    <property type="match status" value="1"/>
</dbReference>
<evidence type="ECO:0000256" key="1">
    <source>
        <dbReference type="ARBA" id="ARBA00004370"/>
    </source>
</evidence>
<keyword evidence="3 5" id="KW-1133">Transmembrane helix</keyword>
<dbReference type="GO" id="GO:0005886">
    <property type="term" value="C:plasma membrane"/>
    <property type="evidence" value="ECO:0007669"/>
    <property type="project" value="TreeGrafter"/>
</dbReference>
<dbReference type="Proteomes" id="UP000004162">
    <property type="component" value="Unassembled WGS sequence"/>
</dbReference>
<dbReference type="SUPFAM" id="SSF50182">
    <property type="entry name" value="Sm-like ribonucleoproteins"/>
    <property type="match status" value="1"/>
</dbReference>
<dbReference type="PANTHER" id="PTHR30414">
    <property type="entry name" value="MINICONDUCTANCE MECHANOSENSITIVE CHANNEL YBDG"/>
    <property type="match status" value="1"/>
</dbReference>
<feature type="transmembrane region" description="Helical" evidence="5">
    <location>
        <begin position="140"/>
        <end position="161"/>
    </location>
</feature>
<dbReference type="InterPro" id="IPR023408">
    <property type="entry name" value="MscS_beta-dom_sf"/>
</dbReference>
<accession>Q0YR89</accession>
<dbReference type="OrthoDB" id="9775207at2"/>
<organism evidence="7 8">
    <name type="scientific">Chlorobium ferrooxidans DSM 13031</name>
    <dbReference type="NCBI Taxonomy" id="377431"/>
    <lineage>
        <taxon>Bacteria</taxon>
        <taxon>Pseudomonadati</taxon>
        <taxon>Chlorobiota</taxon>
        <taxon>Chlorobiia</taxon>
        <taxon>Chlorobiales</taxon>
        <taxon>Chlorobiaceae</taxon>
        <taxon>Chlorobium/Pelodictyon group</taxon>
        <taxon>Chlorobium</taxon>
    </lineage>
</organism>
<evidence type="ECO:0000313" key="8">
    <source>
        <dbReference type="Proteomes" id="UP000004162"/>
    </source>
</evidence>
<comment type="subcellular location">
    <subcellularLocation>
        <location evidence="1">Membrane</location>
    </subcellularLocation>
</comment>
<dbReference type="RefSeq" id="WP_006366532.1">
    <property type="nucleotide sequence ID" value="NZ_AASE01000012.1"/>
</dbReference>
<evidence type="ECO:0000259" key="6">
    <source>
        <dbReference type="Pfam" id="PF00924"/>
    </source>
</evidence>
<name>Q0YR89_9CHLB</name>
<dbReference type="GO" id="GO:0008381">
    <property type="term" value="F:mechanosensitive monoatomic ion channel activity"/>
    <property type="evidence" value="ECO:0007669"/>
    <property type="project" value="InterPro"/>
</dbReference>
<dbReference type="Pfam" id="PF00924">
    <property type="entry name" value="MS_channel_2nd"/>
    <property type="match status" value="1"/>
</dbReference>
<reference evidence="7 8" key="2">
    <citation type="submission" date="2006-07" db="EMBL/GenBank/DDBJ databases">
        <title>Sequencing of the draft genome and assembly of Chlorobium ferroxidans DSM 13031.</title>
        <authorList>
            <consortium name="US DOE Joint Genome Institute (JGI-PGF)"/>
            <person name="Copeland A."/>
            <person name="Lucas S."/>
            <person name="Lapidus A."/>
            <person name="Barry K."/>
            <person name="Glavina del Rio T."/>
            <person name="Dalin E."/>
            <person name="Tice H."/>
            <person name="Bruce D."/>
            <person name="Pitluck S."/>
            <person name="Richardson P."/>
        </authorList>
    </citation>
    <scope>NUCLEOTIDE SEQUENCE [LARGE SCALE GENOMIC DNA]</scope>
    <source>
        <strain evidence="7 8">DSM 13031</strain>
    </source>
</reference>